<comment type="pathway">
    <text evidence="2">Alkaloid biosynthesis.</text>
</comment>
<accession>A0A8S0VNP9</accession>
<reference evidence="11 12" key="1">
    <citation type="submission" date="2019-12" db="EMBL/GenBank/DDBJ databases">
        <authorList>
            <person name="Alioto T."/>
            <person name="Alioto T."/>
            <person name="Gomez Garrido J."/>
        </authorList>
    </citation>
    <scope>NUCLEOTIDE SEQUENCE [LARGE SCALE GENOMIC DNA]</scope>
</reference>
<evidence type="ECO:0000256" key="2">
    <source>
        <dbReference type="ARBA" id="ARBA00004913"/>
    </source>
</evidence>
<dbReference type="AlphaFoldDB" id="A0A8S0VNP9"/>
<proteinExistence type="inferred from homology"/>
<dbReference type="OrthoDB" id="407275at2759"/>
<keyword evidence="12" id="KW-1185">Reference proteome</keyword>
<organism evidence="11 12">
    <name type="scientific">Olea europaea subsp. europaea</name>
    <dbReference type="NCBI Taxonomy" id="158383"/>
    <lineage>
        <taxon>Eukaryota</taxon>
        <taxon>Viridiplantae</taxon>
        <taxon>Streptophyta</taxon>
        <taxon>Embryophyta</taxon>
        <taxon>Tracheophyta</taxon>
        <taxon>Spermatophyta</taxon>
        <taxon>Magnoliopsida</taxon>
        <taxon>eudicotyledons</taxon>
        <taxon>Gunneridae</taxon>
        <taxon>Pentapetalae</taxon>
        <taxon>asterids</taxon>
        <taxon>lamiids</taxon>
        <taxon>Lamiales</taxon>
        <taxon>Oleaceae</taxon>
        <taxon>Oleeae</taxon>
        <taxon>Olea</taxon>
    </lineage>
</organism>
<evidence type="ECO:0000259" key="10">
    <source>
        <dbReference type="PROSITE" id="PS51387"/>
    </source>
</evidence>
<evidence type="ECO:0000313" key="12">
    <source>
        <dbReference type="Proteomes" id="UP000594638"/>
    </source>
</evidence>
<sequence>MAPLGSIIFALFSLPFLVASHNQTLSEENNQFHECLLHEANISPKQLDSVLYNKSSPSYLPIFESKLRNQRFNSSNVSKPRYIITPYNPNHIIGAVKCSKRFNLDLRVRSGGHDYEGLSYWDGRGTFVLLDLEQYRKIDVNVTDETAWVQAGAALGEVYYNIANKSGTLAFPSGLCRGVGVGGHISGGGQGTLMRKYGLAADNVIDAYIVNANGTLLDRKGMGEDVFWAIRGGGAGSFGVLVAWKLKLVHVPPKVTVFTVQRSLEQGATKLIQKWQKLENQLPRDLFLRILILMGQNEKGMPTIEANFESAYQGPIDQLIPIMKKHFPQLKLKPEDCRELTWIESALYFDDGYKRNESVPDLLNRHLNLRPKFFKAKSDFVTKPISKKGLKKIWEAFMQEGGGQRLMILVPYGGILSEIPENKTPFPYRAGTLFNILYYTNWNITGDQAMKNSLEWINRLYNVAGNYLPKPRAGYLNYRDLDLGMDMSGNATYSQAADTWGRKYFKDNFKKLAEVKFQFDPENFFRNEQSIPPLYPQ</sequence>
<evidence type="ECO:0000256" key="7">
    <source>
        <dbReference type="ARBA" id="ARBA00022827"/>
    </source>
</evidence>
<evidence type="ECO:0000313" key="11">
    <source>
        <dbReference type="EMBL" id="CAA3033797.1"/>
    </source>
</evidence>
<evidence type="ECO:0000256" key="1">
    <source>
        <dbReference type="ARBA" id="ARBA00001974"/>
    </source>
</evidence>
<comment type="caution">
    <text evidence="11">The sequence shown here is derived from an EMBL/GenBank/DDBJ whole genome shotgun (WGS) entry which is preliminary data.</text>
</comment>
<keyword evidence="4" id="KW-0017">Alkaloid metabolism</keyword>
<evidence type="ECO:0000256" key="6">
    <source>
        <dbReference type="ARBA" id="ARBA00022729"/>
    </source>
</evidence>
<dbReference type="EMBL" id="CACTIH010010831">
    <property type="protein sequence ID" value="CAA3033797.1"/>
    <property type="molecule type" value="Genomic_DNA"/>
</dbReference>
<evidence type="ECO:0000256" key="8">
    <source>
        <dbReference type="ARBA" id="ARBA00023180"/>
    </source>
</evidence>
<keyword evidence="5" id="KW-0285">Flavoprotein</keyword>
<dbReference type="Gramene" id="OE9A022214T1">
    <property type="protein sequence ID" value="OE9A022214C1"/>
    <property type="gene ID" value="OE9A022214"/>
</dbReference>
<dbReference type="InterPro" id="IPR016166">
    <property type="entry name" value="FAD-bd_PCMH"/>
</dbReference>
<dbReference type="InterPro" id="IPR006094">
    <property type="entry name" value="Oxid_FAD_bind_N"/>
</dbReference>
<name>A0A8S0VNP9_OLEEU</name>
<keyword evidence="7" id="KW-0274">FAD</keyword>
<comment type="cofactor">
    <cofactor evidence="1">
        <name>FAD</name>
        <dbReference type="ChEBI" id="CHEBI:57692"/>
    </cofactor>
</comment>
<dbReference type="PANTHER" id="PTHR32448">
    <property type="entry name" value="OS08G0158400 PROTEIN"/>
    <property type="match status" value="1"/>
</dbReference>
<dbReference type="SUPFAM" id="SSF56176">
    <property type="entry name" value="FAD-binding/transporter-associated domain-like"/>
    <property type="match status" value="1"/>
</dbReference>
<evidence type="ECO:0000256" key="9">
    <source>
        <dbReference type="SAM" id="SignalP"/>
    </source>
</evidence>
<dbReference type="InterPro" id="IPR016169">
    <property type="entry name" value="FAD-bd_PCMH_sub2"/>
</dbReference>
<evidence type="ECO:0000256" key="5">
    <source>
        <dbReference type="ARBA" id="ARBA00022630"/>
    </source>
</evidence>
<dbReference type="GO" id="GO:0016491">
    <property type="term" value="F:oxidoreductase activity"/>
    <property type="evidence" value="ECO:0007669"/>
    <property type="project" value="InterPro"/>
</dbReference>
<dbReference type="InterPro" id="IPR016167">
    <property type="entry name" value="FAD-bd_PCMH_sub1"/>
</dbReference>
<evidence type="ECO:0000256" key="4">
    <source>
        <dbReference type="ARBA" id="ARBA00022589"/>
    </source>
</evidence>
<gene>
    <name evidence="11" type="ORF">OLEA9_A022214</name>
</gene>
<keyword evidence="6 9" id="KW-0732">Signal</keyword>
<dbReference type="InterPro" id="IPR012951">
    <property type="entry name" value="BBE"/>
</dbReference>
<dbReference type="InterPro" id="IPR036318">
    <property type="entry name" value="FAD-bd_PCMH-like_sf"/>
</dbReference>
<dbReference type="Gene3D" id="3.40.462.20">
    <property type="match status" value="1"/>
</dbReference>
<feature type="signal peptide" evidence="9">
    <location>
        <begin position="1"/>
        <end position="20"/>
    </location>
</feature>
<evidence type="ECO:0000256" key="3">
    <source>
        <dbReference type="ARBA" id="ARBA00005466"/>
    </source>
</evidence>
<comment type="similarity">
    <text evidence="3">Belongs to the oxygen-dependent FAD-linked oxidoreductase family.</text>
</comment>
<dbReference type="Pfam" id="PF01565">
    <property type="entry name" value="FAD_binding_4"/>
    <property type="match status" value="1"/>
</dbReference>
<dbReference type="Gene3D" id="3.30.43.10">
    <property type="entry name" value="Uridine Diphospho-n-acetylenolpyruvylglucosamine Reductase, domain 2"/>
    <property type="match status" value="1"/>
</dbReference>
<dbReference type="Gene3D" id="3.30.465.10">
    <property type="match status" value="1"/>
</dbReference>
<dbReference type="Proteomes" id="UP000594638">
    <property type="component" value="Unassembled WGS sequence"/>
</dbReference>
<dbReference type="GO" id="GO:0071949">
    <property type="term" value="F:FAD binding"/>
    <property type="evidence" value="ECO:0007669"/>
    <property type="project" value="InterPro"/>
</dbReference>
<keyword evidence="8" id="KW-0325">Glycoprotein</keyword>
<feature type="chain" id="PRO_5035885097" evidence="9">
    <location>
        <begin position="21"/>
        <end position="537"/>
    </location>
</feature>
<dbReference type="PROSITE" id="PS51387">
    <property type="entry name" value="FAD_PCMH"/>
    <property type="match status" value="1"/>
</dbReference>
<protein>
    <submittedName>
        <fullName evidence="11">Tetrahydrocannabinolic acid synthase-like</fullName>
    </submittedName>
</protein>
<feature type="domain" description="FAD-binding PCMH-type" evidence="10">
    <location>
        <begin position="75"/>
        <end position="251"/>
    </location>
</feature>
<dbReference type="Pfam" id="PF08031">
    <property type="entry name" value="BBE"/>
    <property type="match status" value="1"/>
</dbReference>